<dbReference type="GO" id="GO:0005737">
    <property type="term" value="C:cytoplasm"/>
    <property type="evidence" value="ECO:0007669"/>
    <property type="project" value="UniProtKB-SubCell"/>
</dbReference>
<keyword evidence="5" id="KW-0479">Metal-binding</keyword>
<dbReference type="GO" id="GO:0008776">
    <property type="term" value="F:acetate kinase activity"/>
    <property type="evidence" value="ECO:0007669"/>
    <property type="project" value="UniProtKB-UniRule"/>
</dbReference>
<feature type="binding site" evidence="5">
    <location>
        <begin position="333"/>
        <end position="337"/>
    </location>
    <ligand>
        <name>ATP</name>
        <dbReference type="ChEBI" id="CHEBI:30616"/>
    </ligand>
</feature>
<accession>A0A9D1E7D7</accession>
<comment type="subunit">
    <text evidence="5">Homodimer.</text>
</comment>
<dbReference type="GO" id="GO:0006083">
    <property type="term" value="P:acetate metabolic process"/>
    <property type="evidence" value="ECO:0007669"/>
    <property type="project" value="TreeGrafter"/>
</dbReference>
<reference evidence="7" key="1">
    <citation type="submission" date="2020-10" db="EMBL/GenBank/DDBJ databases">
        <authorList>
            <person name="Gilroy R."/>
        </authorList>
    </citation>
    <scope>NUCLEOTIDE SEQUENCE</scope>
    <source>
        <strain evidence="7">ChiSjej5B23-6657</strain>
    </source>
</reference>
<dbReference type="EMBL" id="DVHM01000004">
    <property type="protein sequence ID" value="HIR69675.1"/>
    <property type="molecule type" value="Genomic_DNA"/>
</dbReference>
<comment type="caution">
    <text evidence="5">Lacks conserved residue(s) required for the propagation of feature annotation.</text>
</comment>
<dbReference type="GO" id="GO:0006085">
    <property type="term" value="P:acetyl-CoA biosynthetic process"/>
    <property type="evidence" value="ECO:0007669"/>
    <property type="project" value="UniProtKB-UniRule"/>
</dbReference>
<keyword evidence="1 5" id="KW-0808">Transferase</keyword>
<dbReference type="PANTHER" id="PTHR21060:SF15">
    <property type="entry name" value="ACETATE KINASE-RELATED"/>
    <property type="match status" value="1"/>
</dbReference>
<feature type="site" description="Transition state stabilizer" evidence="5">
    <location>
        <position position="182"/>
    </location>
</feature>
<dbReference type="PIRSF" id="PIRSF000722">
    <property type="entry name" value="Acetate_prop_kin"/>
    <property type="match status" value="1"/>
</dbReference>
<dbReference type="Pfam" id="PF00871">
    <property type="entry name" value="Acetate_kinase"/>
    <property type="match status" value="1"/>
</dbReference>
<gene>
    <name evidence="5" type="primary">ackA</name>
    <name evidence="7" type="ORF">IAA55_00145</name>
</gene>
<dbReference type="GO" id="GO:0005524">
    <property type="term" value="F:ATP binding"/>
    <property type="evidence" value="ECO:0007669"/>
    <property type="project" value="UniProtKB-KW"/>
</dbReference>
<name>A0A9D1E7D7_9FIRM</name>
<keyword evidence="2 5" id="KW-0547">Nucleotide-binding</keyword>
<evidence type="ECO:0000256" key="5">
    <source>
        <dbReference type="HAMAP-Rule" id="MF_00020"/>
    </source>
</evidence>
<comment type="catalytic activity">
    <reaction evidence="5">
        <text>acetate + ATP = acetyl phosphate + ADP</text>
        <dbReference type="Rhea" id="RHEA:11352"/>
        <dbReference type="ChEBI" id="CHEBI:22191"/>
        <dbReference type="ChEBI" id="CHEBI:30089"/>
        <dbReference type="ChEBI" id="CHEBI:30616"/>
        <dbReference type="ChEBI" id="CHEBI:456216"/>
        <dbReference type="EC" id="2.7.2.1"/>
    </reaction>
</comment>
<dbReference type="PRINTS" id="PR00471">
    <property type="entry name" value="ACETATEKNASE"/>
</dbReference>
<evidence type="ECO:0000256" key="6">
    <source>
        <dbReference type="RuleBase" id="RU003835"/>
    </source>
</evidence>
<proteinExistence type="inferred from homology"/>
<feature type="binding site" evidence="5">
    <location>
        <position position="387"/>
    </location>
    <ligand>
        <name>Mg(2+)</name>
        <dbReference type="ChEBI" id="CHEBI:18420"/>
    </ligand>
</feature>
<keyword evidence="3 5" id="KW-0418">Kinase</keyword>
<dbReference type="SUPFAM" id="SSF53067">
    <property type="entry name" value="Actin-like ATPase domain"/>
    <property type="match status" value="2"/>
</dbReference>
<evidence type="ECO:0000313" key="8">
    <source>
        <dbReference type="Proteomes" id="UP000823912"/>
    </source>
</evidence>
<evidence type="ECO:0000256" key="2">
    <source>
        <dbReference type="ARBA" id="ARBA00022741"/>
    </source>
</evidence>
<protein>
    <recommendedName>
        <fullName evidence="5">Acetate kinase</fullName>
        <ecNumber evidence="5">2.7.2.1</ecNumber>
    </recommendedName>
    <alternativeName>
        <fullName evidence="5">Acetokinase</fullName>
    </alternativeName>
</protein>
<feature type="site" description="Transition state stabilizer" evidence="5">
    <location>
        <position position="244"/>
    </location>
</feature>
<dbReference type="InterPro" id="IPR000890">
    <property type="entry name" value="Aliphatic_acid_kin_short-chain"/>
</dbReference>
<comment type="subcellular location">
    <subcellularLocation>
        <location evidence="5">Cytoplasm</location>
    </subcellularLocation>
</comment>
<dbReference type="GO" id="GO:0000287">
    <property type="term" value="F:magnesium ion binding"/>
    <property type="evidence" value="ECO:0007669"/>
    <property type="project" value="UniProtKB-UniRule"/>
</dbReference>
<evidence type="ECO:0000313" key="7">
    <source>
        <dbReference type="EMBL" id="HIR69675.1"/>
    </source>
</evidence>
<evidence type="ECO:0000256" key="1">
    <source>
        <dbReference type="ARBA" id="ARBA00022679"/>
    </source>
</evidence>
<dbReference type="EC" id="2.7.2.1" evidence="5"/>
<keyword evidence="5" id="KW-0963">Cytoplasm</keyword>
<comment type="function">
    <text evidence="5">Catalyzes the formation of acetyl phosphate from acetate and ATP. Can also catalyze the reverse reaction.</text>
</comment>
<keyword evidence="5" id="KW-0460">Magnesium</keyword>
<dbReference type="NCBIfam" id="TIGR00016">
    <property type="entry name" value="ackA"/>
    <property type="match status" value="1"/>
</dbReference>
<feature type="binding site" evidence="5">
    <location>
        <position position="14"/>
    </location>
    <ligand>
        <name>ATP</name>
        <dbReference type="ChEBI" id="CHEBI:30616"/>
    </ligand>
</feature>
<dbReference type="Proteomes" id="UP000823912">
    <property type="component" value="Unassembled WGS sequence"/>
</dbReference>
<organism evidence="7 8">
    <name type="scientific">Candidatus Pullilachnospira gallistercoris</name>
    <dbReference type="NCBI Taxonomy" id="2840911"/>
    <lineage>
        <taxon>Bacteria</taxon>
        <taxon>Bacillati</taxon>
        <taxon>Bacillota</taxon>
        <taxon>Clostridia</taxon>
        <taxon>Lachnospirales</taxon>
        <taxon>Lachnospiraceae</taxon>
        <taxon>Lachnospiraceae incertae sedis</taxon>
        <taxon>Candidatus Pullilachnospira</taxon>
    </lineage>
</organism>
<dbReference type="InterPro" id="IPR043129">
    <property type="entry name" value="ATPase_NBD"/>
</dbReference>
<sequence length="399" mass="43388">MKILVCNAGSTSLKFKFYEMPECKLYAQGHVERVGSADDAVFHYRNVISVGSADLEKQCIPGYREGIEMFLSYLTGEQTGVISDVKEIERVGFKTVLSKGHFGVHELDEETMQGMRDWLALAPVHNSAYLAAIEIMREALPEAKFVGVFETAFHQTIPMERKIFGLPYEWYETYGVQRLGYHGASHGYIADVLGEIAAKEGRKHYRAISCHLGGSCSICAIEDGKSVDTSFGMSLESGVIHANRVGDMDSSILYFLESEGLSREEILKGCQKQGGLLGISGVSNDCRYVLEAADAGNERAKLAIDVFVTNIVHYIGSFFVDLGGLDYLVFTAGIGEHSAPIRKAVCEKLACLGVALDAAANEACGGDVTAISAAESGTEVLVIPTNEEIGIARRTYEFV</sequence>
<evidence type="ECO:0000256" key="3">
    <source>
        <dbReference type="ARBA" id="ARBA00022777"/>
    </source>
</evidence>
<comment type="caution">
    <text evidence="7">The sequence shown here is derived from an EMBL/GenBank/DDBJ whole genome shotgun (WGS) entry which is preliminary data.</text>
</comment>
<dbReference type="PANTHER" id="PTHR21060">
    <property type="entry name" value="ACETATE KINASE"/>
    <property type="match status" value="1"/>
</dbReference>
<dbReference type="InterPro" id="IPR004372">
    <property type="entry name" value="Ac/propionate_kinase"/>
</dbReference>
<dbReference type="HAMAP" id="MF_00020">
    <property type="entry name" value="Acetate_kinase"/>
    <property type="match status" value="1"/>
</dbReference>
<evidence type="ECO:0000256" key="4">
    <source>
        <dbReference type="ARBA" id="ARBA00022840"/>
    </source>
</evidence>
<comment type="similarity">
    <text evidence="5 6">Belongs to the acetokinase family.</text>
</comment>
<dbReference type="AlphaFoldDB" id="A0A9D1E7D7"/>
<dbReference type="Gene3D" id="3.30.420.40">
    <property type="match status" value="2"/>
</dbReference>
<comment type="cofactor">
    <cofactor evidence="5">
        <name>Mg(2+)</name>
        <dbReference type="ChEBI" id="CHEBI:18420"/>
    </cofactor>
    <cofactor evidence="5">
        <name>Mn(2+)</name>
        <dbReference type="ChEBI" id="CHEBI:29035"/>
    </cofactor>
    <text evidence="5">Mg(2+). Can also accept Mn(2+).</text>
</comment>
<feature type="binding site" evidence="5">
    <location>
        <position position="7"/>
    </location>
    <ligand>
        <name>Mg(2+)</name>
        <dbReference type="ChEBI" id="CHEBI:18420"/>
    </ligand>
</feature>
<keyword evidence="4 5" id="KW-0067">ATP-binding</keyword>
<comment type="pathway">
    <text evidence="5">Metabolic intermediate biosynthesis; acetyl-CoA biosynthesis; acetyl-CoA from acetate: step 1/2.</text>
</comment>
<feature type="binding site" evidence="5">
    <location>
        <begin position="285"/>
        <end position="287"/>
    </location>
    <ligand>
        <name>ATP</name>
        <dbReference type="ChEBI" id="CHEBI:30616"/>
    </ligand>
</feature>
<reference evidence="7" key="2">
    <citation type="journal article" date="2021" name="PeerJ">
        <title>Extensive microbial diversity within the chicken gut microbiome revealed by metagenomics and culture.</title>
        <authorList>
            <person name="Gilroy R."/>
            <person name="Ravi A."/>
            <person name="Getino M."/>
            <person name="Pursley I."/>
            <person name="Horton D.L."/>
            <person name="Alikhan N.F."/>
            <person name="Baker D."/>
            <person name="Gharbi K."/>
            <person name="Hall N."/>
            <person name="Watson M."/>
            <person name="Adriaenssens E.M."/>
            <person name="Foster-Nyarko E."/>
            <person name="Jarju S."/>
            <person name="Secka A."/>
            <person name="Antonio M."/>
            <person name="Oren A."/>
            <person name="Chaudhuri R.R."/>
            <person name="La Ragione R."/>
            <person name="Hildebrand F."/>
            <person name="Pallen M.J."/>
        </authorList>
    </citation>
    <scope>NUCLEOTIDE SEQUENCE</scope>
    <source>
        <strain evidence="7">ChiSjej5B23-6657</strain>
    </source>
</reference>